<dbReference type="SUPFAM" id="SSF141571">
    <property type="entry name" value="Pentapeptide repeat-like"/>
    <property type="match status" value="1"/>
</dbReference>
<sequence>MKHDQSVQILFLSSFLSILFSSGDVFAYKESDFYKLKNTKKCIECDLTDLNLSRLNLRRVNLSGSDLSGSDLSGSDLSGSDLSGVNLSRVNLSGTNLKNINLTGTNLNRIIIDIKALSTLDLSESTFLNKSTLAEEAKKKKEQALRKKKKEQELKKKKEQALRKKKKEQELKKKKEQALRKKKKEQELKKKKEQALREKKEQELRKKIEKALKKKKEIGLSKKKEQAPRKQEADEKSVFVQSDEKCYVAVQSSIDFEPSLLSIISISLISKFVSEVEQVPPGGISTDSCQYQISVTKINDTTVVTFRGEGLNSSGDSKLSGLDGFQQSILKSIYRSLKNKRGLICQDYATLLEECGEIKIKKRQSGALLGTWEKSMLKMSLA</sequence>
<reference evidence="2" key="1">
    <citation type="submission" date="2018-05" db="EMBL/GenBank/DDBJ databases">
        <authorList>
            <person name="Lanie J.A."/>
            <person name="Ng W.-L."/>
            <person name="Kazmierczak K.M."/>
            <person name="Andrzejewski T.M."/>
            <person name="Davidsen T.M."/>
            <person name="Wayne K.J."/>
            <person name="Tettelin H."/>
            <person name="Glass J.I."/>
            <person name="Rusch D."/>
            <person name="Podicherti R."/>
            <person name="Tsui H.-C.T."/>
            <person name="Winkler M.E."/>
        </authorList>
    </citation>
    <scope>NUCLEOTIDE SEQUENCE</scope>
</reference>
<dbReference type="InterPro" id="IPR051082">
    <property type="entry name" value="Pentapeptide-BTB/POZ_domain"/>
</dbReference>
<feature type="region of interest" description="Disordered" evidence="1">
    <location>
        <begin position="146"/>
        <end position="201"/>
    </location>
</feature>
<dbReference type="EMBL" id="UINC01022667">
    <property type="protein sequence ID" value="SVA92759.1"/>
    <property type="molecule type" value="Genomic_DNA"/>
</dbReference>
<evidence type="ECO:0000256" key="1">
    <source>
        <dbReference type="SAM" id="MobiDB-lite"/>
    </source>
</evidence>
<dbReference type="Gene3D" id="2.160.20.80">
    <property type="entry name" value="E3 ubiquitin-protein ligase SopA"/>
    <property type="match status" value="1"/>
</dbReference>
<gene>
    <name evidence="2" type="ORF">METZ01_LOCUS145613</name>
</gene>
<evidence type="ECO:0000313" key="2">
    <source>
        <dbReference type="EMBL" id="SVA92759.1"/>
    </source>
</evidence>
<organism evidence="2">
    <name type="scientific">marine metagenome</name>
    <dbReference type="NCBI Taxonomy" id="408172"/>
    <lineage>
        <taxon>unclassified sequences</taxon>
        <taxon>metagenomes</taxon>
        <taxon>ecological metagenomes</taxon>
    </lineage>
</organism>
<dbReference type="InterPro" id="IPR001646">
    <property type="entry name" value="5peptide_repeat"/>
</dbReference>
<dbReference type="PANTHER" id="PTHR14136">
    <property type="entry name" value="BTB_POZ DOMAIN-CONTAINING PROTEIN KCTD9"/>
    <property type="match status" value="1"/>
</dbReference>
<name>A0A381ZU85_9ZZZZ</name>
<evidence type="ECO:0008006" key="3">
    <source>
        <dbReference type="Google" id="ProtNLM"/>
    </source>
</evidence>
<dbReference type="PANTHER" id="PTHR14136:SF17">
    <property type="entry name" value="BTB_POZ DOMAIN-CONTAINING PROTEIN KCTD9"/>
    <property type="match status" value="1"/>
</dbReference>
<accession>A0A381ZU85</accession>
<protein>
    <recommendedName>
        <fullName evidence="3">Pentapeptide repeat protein</fullName>
    </recommendedName>
</protein>
<dbReference type="AlphaFoldDB" id="A0A381ZU85"/>
<proteinExistence type="predicted"/>
<dbReference type="Pfam" id="PF00805">
    <property type="entry name" value="Pentapeptide"/>
    <property type="match status" value="1"/>
</dbReference>